<dbReference type="Proteomes" id="UP001215598">
    <property type="component" value="Unassembled WGS sequence"/>
</dbReference>
<evidence type="ECO:0000313" key="2">
    <source>
        <dbReference type="EMBL" id="KAJ7722527.1"/>
    </source>
</evidence>
<feature type="compositionally biased region" description="Polar residues" evidence="1">
    <location>
        <begin position="158"/>
        <end position="173"/>
    </location>
</feature>
<proteinExistence type="predicted"/>
<evidence type="ECO:0000256" key="1">
    <source>
        <dbReference type="SAM" id="MobiDB-lite"/>
    </source>
</evidence>
<dbReference type="AlphaFoldDB" id="A0AAD7HK35"/>
<feature type="region of interest" description="Disordered" evidence="1">
    <location>
        <begin position="106"/>
        <end position="127"/>
    </location>
</feature>
<evidence type="ECO:0000313" key="3">
    <source>
        <dbReference type="Proteomes" id="UP001215598"/>
    </source>
</evidence>
<organism evidence="2 3">
    <name type="scientific">Mycena metata</name>
    <dbReference type="NCBI Taxonomy" id="1033252"/>
    <lineage>
        <taxon>Eukaryota</taxon>
        <taxon>Fungi</taxon>
        <taxon>Dikarya</taxon>
        <taxon>Basidiomycota</taxon>
        <taxon>Agaricomycotina</taxon>
        <taxon>Agaricomycetes</taxon>
        <taxon>Agaricomycetidae</taxon>
        <taxon>Agaricales</taxon>
        <taxon>Marasmiineae</taxon>
        <taxon>Mycenaceae</taxon>
        <taxon>Mycena</taxon>
    </lineage>
</organism>
<reference evidence="2" key="1">
    <citation type="submission" date="2023-03" db="EMBL/GenBank/DDBJ databases">
        <title>Massive genome expansion in bonnet fungi (Mycena s.s.) driven by repeated elements and novel gene families across ecological guilds.</title>
        <authorList>
            <consortium name="Lawrence Berkeley National Laboratory"/>
            <person name="Harder C.B."/>
            <person name="Miyauchi S."/>
            <person name="Viragh M."/>
            <person name="Kuo A."/>
            <person name="Thoen E."/>
            <person name="Andreopoulos B."/>
            <person name="Lu D."/>
            <person name="Skrede I."/>
            <person name="Drula E."/>
            <person name="Henrissat B."/>
            <person name="Morin E."/>
            <person name="Kohler A."/>
            <person name="Barry K."/>
            <person name="LaButti K."/>
            <person name="Morin E."/>
            <person name="Salamov A."/>
            <person name="Lipzen A."/>
            <person name="Mereny Z."/>
            <person name="Hegedus B."/>
            <person name="Baldrian P."/>
            <person name="Stursova M."/>
            <person name="Weitz H."/>
            <person name="Taylor A."/>
            <person name="Grigoriev I.V."/>
            <person name="Nagy L.G."/>
            <person name="Martin F."/>
            <person name="Kauserud H."/>
        </authorList>
    </citation>
    <scope>NUCLEOTIDE SEQUENCE</scope>
    <source>
        <strain evidence="2">CBHHK182m</strain>
    </source>
</reference>
<feature type="region of interest" description="Disordered" evidence="1">
    <location>
        <begin position="158"/>
        <end position="177"/>
    </location>
</feature>
<keyword evidence="3" id="KW-1185">Reference proteome</keyword>
<gene>
    <name evidence="2" type="ORF">B0H16DRAFT_1737725</name>
</gene>
<sequence length="330" mass="36812">MHSRAHRKEAPPIVMLTYGVSSTTIMYGLPRQKQEELLAKYRARHAKTQTRLLRAKSKSRGIRERPVPNMKAYDMCCEYYGQVYEMQTASSAALYEAAEAYESDSDTHSVSVASSMPSLEPTPPPSPLPCPACSTRTTDNTKSAVDTNTAVQTPNAVLTTHTGDNGIDTTNAEEGNVDAPSLQFGERYQLLEFPPESIHGIHNEDSYTLPVANLPESLQNSPDAADFTKFAYREHLDGEGMETVWALLNEVNRPEYPGAMGSAGRRDWAEDYPKTRHRLKILGRTGIRYVDCRCRDQKHSAYERRQAYAFPDGHGNIVIKKSQCLLLALP</sequence>
<protein>
    <submittedName>
        <fullName evidence="2">Uncharacterized protein</fullName>
    </submittedName>
</protein>
<name>A0AAD7HK35_9AGAR</name>
<dbReference type="EMBL" id="JARKIB010000219">
    <property type="protein sequence ID" value="KAJ7722527.1"/>
    <property type="molecule type" value="Genomic_DNA"/>
</dbReference>
<accession>A0AAD7HK35</accession>
<comment type="caution">
    <text evidence="2">The sequence shown here is derived from an EMBL/GenBank/DDBJ whole genome shotgun (WGS) entry which is preliminary data.</text>
</comment>